<feature type="compositionally biased region" description="Basic and acidic residues" evidence="6">
    <location>
        <begin position="236"/>
        <end position="259"/>
    </location>
</feature>
<evidence type="ECO:0000313" key="7">
    <source>
        <dbReference type="EMBL" id="KAK9836219.1"/>
    </source>
</evidence>
<evidence type="ECO:0000313" key="8">
    <source>
        <dbReference type="Proteomes" id="UP001485043"/>
    </source>
</evidence>
<dbReference type="InterPro" id="IPR019734">
    <property type="entry name" value="TPR_rpt"/>
</dbReference>
<keyword evidence="8" id="KW-1185">Reference proteome</keyword>
<feature type="region of interest" description="Disordered" evidence="6">
    <location>
        <begin position="1"/>
        <end position="104"/>
    </location>
</feature>
<organism evidence="7 8">
    <name type="scientific">Apatococcus fuscideae</name>
    <dbReference type="NCBI Taxonomy" id="2026836"/>
    <lineage>
        <taxon>Eukaryota</taxon>
        <taxon>Viridiplantae</taxon>
        <taxon>Chlorophyta</taxon>
        <taxon>core chlorophytes</taxon>
        <taxon>Trebouxiophyceae</taxon>
        <taxon>Chlorellales</taxon>
        <taxon>Chlorellaceae</taxon>
        <taxon>Apatococcus</taxon>
    </lineage>
</organism>
<reference evidence="7 8" key="1">
    <citation type="journal article" date="2024" name="Nat. Commun.">
        <title>Phylogenomics reveals the evolutionary origins of lichenization in chlorophyte algae.</title>
        <authorList>
            <person name="Puginier C."/>
            <person name="Libourel C."/>
            <person name="Otte J."/>
            <person name="Skaloud P."/>
            <person name="Haon M."/>
            <person name="Grisel S."/>
            <person name="Petersen M."/>
            <person name="Berrin J.G."/>
            <person name="Delaux P.M."/>
            <person name="Dal Grande F."/>
            <person name="Keller J."/>
        </authorList>
    </citation>
    <scope>NUCLEOTIDE SEQUENCE [LARGE SCALE GENOMIC DNA]</scope>
    <source>
        <strain evidence="7 8">SAG 2523</strain>
    </source>
</reference>
<feature type="region of interest" description="Disordered" evidence="6">
    <location>
        <begin position="236"/>
        <end position="294"/>
    </location>
</feature>
<proteinExistence type="predicted"/>
<keyword evidence="3" id="KW-0677">Repeat</keyword>
<gene>
    <name evidence="7" type="ORF">WJX84_002113</name>
</gene>
<dbReference type="PANTHER" id="PTHR22904">
    <property type="entry name" value="TPR REPEAT CONTAINING PROTEIN"/>
    <property type="match status" value="1"/>
</dbReference>
<evidence type="ECO:0000256" key="2">
    <source>
        <dbReference type="ARBA" id="ARBA00022490"/>
    </source>
</evidence>
<feature type="repeat" description="TPR" evidence="5">
    <location>
        <begin position="204"/>
        <end position="237"/>
    </location>
</feature>
<dbReference type="SUPFAM" id="SSF48452">
    <property type="entry name" value="TPR-like"/>
    <property type="match status" value="1"/>
</dbReference>
<dbReference type="PANTHER" id="PTHR22904:SF533">
    <property type="entry name" value="HSP70-HSP90 ORGANIZING PROTEIN 3"/>
    <property type="match status" value="1"/>
</dbReference>
<dbReference type="SMART" id="SM00028">
    <property type="entry name" value="TPR"/>
    <property type="match status" value="3"/>
</dbReference>
<dbReference type="Pfam" id="PF07719">
    <property type="entry name" value="TPR_2"/>
    <property type="match status" value="1"/>
</dbReference>
<sequence>MGKRKGRGGGAPGEDQYGETFQSQDREERPSFASKSGRNGMGGGGDAGGSKRSSQVNFSRHVPKFLQGHMHLLGRKPPGQEDDDPAMAVNNAVESDEEDNRDDEDEAAAMRRAVADDPSLAALHPELGDTLKKGRAVEAKELGNRAFGAKNFEEALQHFNTCIQLDPQNEVYWSNRAAAYTSLKQFAAAVADAKKVIQLRPKWVKGYTRLAAAYFGSEDFSEAREAYEKALELEPDDRQLQEMRHKADVQERRQAEERKHKFKTKPAAAAKRRKGAADKTLTGASGPMSFHEDE</sequence>
<evidence type="ECO:0000256" key="4">
    <source>
        <dbReference type="ARBA" id="ARBA00022803"/>
    </source>
</evidence>
<feature type="compositionally biased region" description="Acidic residues" evidence="6">
    <location>
        <begin position="94"/>
        <end position="104"/>
    </location>
</feature>
<dbReference type="InterPro" id="IPR013105">
    <property type="entry name" value="TPR_2"/>
</dbReference>
<keyword evidence="4 5" id="KW-0802">TPR repeat</keyword>
<dbReference type="FunFam" id="1.25.40.10:FF:000020">
    <property type="entry name" value="Stress-induced phosphoprotein 1"/>
    <property type="match status" value="1"/>
</dbReference>
<protein>
    <submittedName>
        <fullName evidence="7">Uncharacterized protein</fullName>
    </submittedName>
</protein>
<name>A0AAW1RQV9_9CHLO</name>
<dbReference type="InterPro" id="IPR011990">
    <property type="entry name" value="TPR-like_helical_dom_sf"/>
</dbReference>
<feature type="repeat" description="TPR" evidence="5">
    <location>
        <begin position="136"/>
        <end position="169"/>
    </location>
</feature>
<feature type="compositionally biased region" description="Basic residues" evidence="6">
    <location>
        <begin position="260"/>
        <end position="274"/>
    </location>
</feature>
<evidence type="ECO:0000256" key="1">
    <source>
        <dbReference type="ARBA" id="ARBA00004496"/>
    </source>
</evidence>
<comment type="caution">
    <text evidence="7">The sequence shown here is derived from an EMBL/GenBank/DDBJ whole genome shotgun (WGS) entry which is preliminary data.</text>
</comment>
<evidence type="ECO:0000256" key="5">
    <source>
        <dbReference type="PROSITE-ProRule" id="PRU00339"/>
    </source>
</evidence>
<dbReference type="Gene3D" id="1.25.40.10">
    <property type="entry name" value="Tetratricopeptide repeat domain"/>
    <property type="match status" value="1"/>
</dbReference>
<dbReference type="Pfam" id="PF00515">
    <property type="entry name" value="TPR_1"/>
    <property type="match status" value="1"/>
</dbReference>
<keyword evidence="2" id="KW-0963">Cytoplasm</keyword>
<dbReference type="EMBL" id="JALJOV010002024">
    <property type="protein sequence ID" value="KAK9836219.1"/>
    <property type="molecule type" value="Genomic_DNA"/>
</dbReference>
<accession>A0AAW1RQV9</accession>
<dbReference type="Proteomes" id="UP001485043">
    <property type="component" value="Unassembled WGS sequence"/>
</dbReference>
<dbReference type="PROSITE" id="PS50293">
    <property type="entry name" value="TPR_REGION"/>
    <property type="match status" value="1"/>
</dbReference>
<evidence type="ECO:0000256" key="6">
    <source>
        <dbReference type="SAM" id="MobiDB-lite"/>
    </source>
</evidence>
<dbReference type="PROSITE" id="PS50005">
    <property type="entry name" value="TPR"/>
    <property type="match status" value="2"/>
</dbReference>
<dbReference type="GO" id="GO:0051879">
    <property type="term" value="F:Hsp90 protein binding"/>
    <property type="evidence" value="ECO:0007669"/>
    <property type="project" value="TreeGrafter"/>
</dbReference>
<comment type="subcellular location">
    <subcellularLocation>
        <location evidence="1">Cytoplasm</location>
    </subcellularLocation>
</comment>
<feature type="compositionally biased region" description="Gly residues" evidence="6">
    <location>
        <begin position="39"/>
        <end position="48"/>
    </location>
</feature>
<dbReference type="GO" id="GO:0005737">
    <property type="term" value="C:cytoplasm"/>
    <property type="evidence" value="ECO:0007669"/>
    <property type="project" value="UniProtKB-SubCell"/>
</dbReference>
<dbReference type="Pfam" id="PF13181">
    <property type="entry name" value="TPR_8"/>
    <property type="match status" value="1"/>
</dbReference>
<dbReference type="AlphaFoldDB" id="A0AAW1RQV9"/>
<evidence type="ECO:0000256" key="3">
    <source>
        <dbReference type="ARBA" id="ARBA00022737"/>
    </source>
</evidence>